<keyword evidence="4" id="KW-0472">Membrane</keyword>
<dbReference type="Pfam" id="PF24681">
    <property type="entry name" value="Kelch_KLHDC2_KLHL20_DRC7"/>
    <property type="match status" value="1"/>
</dbReference>
<dbReference type="GeneID" id="5001918"/>
<evidence type="ECO:0000256" key="2">
    <source>
        <dbReference type="ARBA" id="ARBA00022737"/>
    </source>
</evidence>
<evidence type="ECO:0000256" key="3">
    <source>
        <dbReference type="SAM" id="MobiDB-lite"/>
    </source>
</evidence>
<dbReference type="KEGG" id="olu:OSTLU_31664"/>
<feature type="compositionally biased region" description="Basic and acidic residues" evidence="3">
    <location>
        <begin position="469"/>
        <end position="501"/>
    </location>
</feature>
<dbReference type="EMBL" id="CP000585">
    <property type="protein sequence ID" value="ABO96028.1"/>
    <property type="molecule type" value="Genomic_DNA"/>
</dbReference>
<dbReference type="AlphaFoldDB" id="A4RXE3"/>
<dbReference type="Gene3D" id="2.120.10.80">
    <property type="entry name" value="Kelch-type beta propeller"/>
    <property type="match status" value="1"/>
</dbReference>
<dbReference type="eggNOG" id="KOG4693">
    <property type="taxonomic scope" value="Eukaryota"/>
</dbReference>
<keyword evidence="6" id="KW-1185">Reference proteome</keyword>
<keyword evidence="1" id="KW-0880">Kelch repeat</keyword>
<accession>A4RXE3</accession>
<protein>
    <submittedName>
        <fullName evidence="5">Uncharacterized protein</fullName>
    </submittedName>
</protein>
<feature type="compositionally biased region" description="Basic residues" evidence="3">
    <location>
        <begin position="757"/>
        <end position="769"/>
    </location>
</feature>
<dbReference type="OMA" id="IVWHRVE"/>
<dbReference type="SUPFAM" id="SSF50965">
    <property type="entry name" value="Galactose oxidase, central domain"/>
    <property type="match status" value="1"/>
</dbReference>
<feature type="compositionally biased region" description="Basic and acidic residues" evidence="3">
    <location>
        <begin position="654"/>
        <end position="671"/>
    </location>
</feature>
<dbReference type="InterPro" id="IPR011043">
    <property type="entry name" value="Gal_Oxase/kelch_b-propeller"/>
</dbReference>
<keyword evidence="4" id="KW-0812">Transmembrane</keyword>
<dbReference type="PANTHER" id="PTHR46093">
    <property type="entry name" value="ACYL-COA-BINDING DOMAIN-CONTAINING PROTEIN 5"/>
    <property type="match status" value="1"/>
</dbReference>
<name>A4RXE3_OSTLU</name>
<evidence type="ECO:0000313" key="6">
    <source>
        <dbReference type="Proteomes" id="UP000001568"/>
    </source>
</evidence>
<feature type="compositionally biased region" description="Polar residues" evidence="3">
    <location>
        <begin position="638"/>
        <end position="648"/>
    </location>
</feature>
<proteinExistence type="predicted"/>
<organism evidence="5 6">
    <name type="scientific">Ostreococcus lucimarinus (strain CCE9901)</name>
    <dbReference type="NCBI Taxonomy" id="436017"/>
    <lineage>
        <taxon>Eukaryota</taxon>
        <taxon>Viridiplantae</taxon>
        <taxon>Chlorophyta</taxon>
        <taxon>Mamiellophyceae</taxon>
        <taxon>Mamiellales</taxon>
        <taxon>Bathycoccaceae</taxon>
        <taxon>Ostreococcus</taxon>
    </lineage>
</organism>
<gene>
    <name evidence="5" type="ORF">OSTLU_31664</name>
</gene>
<evidence type="ECO:0000256" key="4">
    <source>
        <dbReference type="SAM" id="Phobius"/>
    </source>
</evidence>
<dbReference type="HOGENOM" id="CLU_333346_0_0_1"/>
<dbReference type="InterPro" id="IPR015915">
    <property type="entry name" value="Kelch-typ_b-propeller"/>
</dbReference>
<evidence type="ECO:0000256" key="1">
    <source>
        <dbReference type="ARBA" id="ARBA00022441"/>
    </source>
</evidence>
<dbReference type="RefSeq" id="XP_001417735.1">
    <property type="nucleotide sequence ID" value="XM_001417698.1"/>
</dbReference>
<feature type="transmembrane region" description="Helical" evidence="4">
    <location>
        <begin position="807"/>
        <end position="824"/>
    </location>
</feature>
<evidence type="ECO:0000313" key="5">
    <source>
        <dbReference type="EMBL" id="ABO96028.1"/>
    </source>
</evidence>
<dbReference type="Proteomes" id="UP000001568">
    <property type="component" value="Chromosome 5"/>
</dbReference>
<keyword evidence="4" id="KW-1133">Transmembrane helix</keyword>
<feature type="region of interest" description="Disordered" evidence="3">
    <location>
        <begin position="461"/>
        <end position="501"/>
    </location>
</feature>
<dbReference type="OrthoDB" id="10251809at2759"/>
<reference evidence="5 6" key="1">
    <citation type="journal article" date="2007" name="Proc. Natl. Acad. Sci. U.S.A.">
        <title>The tiny eukaryote Ostreococcus provides genomic insights into the paradox of plankton speciation.</title>
        <authorList>
            <person name="Palenik B."/>
            <person name="Grimwood J."/>
            <person name="Aerts A."/>
            <person name="Rouze P."/>
            <person name="Salamov A."/>
            <person name="Putnam N."/>
            <person name="Dupont C."/>
            <person name="Jorgensen R."/>
            <person name="Derelle E."/>
            <person name="Rombauts S."/>
            <person name="Zhou K."/>
            <person name="Otillar R."/>
            <person name="Merchant S.S."/>
            <person name="Podell S."/>
            <person name="Gaasterland T."/>
            <person name="Napoli C."/>
            <person name="Gendler K."/>
            <person name="Manuell A."/>
            <person name="Tai V."/>
            <person name="Vallon O."/>
            <person name="Piganeau G."/>
            <person name="Jancek S."/>
            <person name="Heijde M."/>
            <person name="Jabbari K."/>
            <person name="Bowler C."/>
            <person name="Lohr M."/>
            <person name="Robbens S."/>
            <person name="Werner G."/>
            <person name="Dubchak I."/>
            <person name="Pazour G.J."/>
            <person name="Ren Q."/>
            <person name="Paulsen I."/>
            <person name="Delwiche C."/>
            <person name="Schmutz J."/>
            <person name="Rokhsar D."/>
            <person name="Van de Peer Y."/>
            <person name="Moreau H."/>
            <person name="Grigoriev I.V."/>
        </authorList>
    </citation>
    <scope>NUCLEOTIDE SEQUENCE [LARGE SCALE GENOMIC DNA]</scope>
    <source>
        <strain evidence="5 6">CCE9901</strain>
    </source>
</reference>
<feature type="region of interest" description="Disordered" evidence="3">
    <location>
        <begin position="638"/>
        <end position="771"/>
    </location>
</feature>
<dbReference type="PANTHER" id="PTHR46093:SF3">
    <property type="entry name" value="ACYL-COA-BINDING DOMAIN-CONTAINING PROTEIN 4"/>
    <property type="match status" value="1"/>
</dbReference>
<feature type="region of interest" description="Disordered" evidence="3">
    <location>
        <begin position="165"/>
        <end position="201"/>
    </location>
</feature>
<keyword evidence="2" id="KW-0677">Repeat</keyword>
<dbReference type="Gramene" id="ABO96028">
    <property type="protein sequence ID" value="ABO96028"/>
    <property type="gene ID" value="OSTLU_31664"/>
</dbReference>
<sequence>MLSGTMMAMYGGLGETGETTNSMDVLVGSGSGDYLAWCRRGERASAAPAVASVGAAVHADANKVMFHGGYKVWDAGSEFEDFASTRAFDMKTGEFECLTAGTAENEKAALGQTHGACPKLHGAHTGKRDEEVAVITTKPIRLPKAVAKKETAHVEAALGKHLTRPELPAIDVEDEEDDATTSSVEETTDGEGASELGSESKQHAMIIFGGRDENDQRLDTVYALGLEDKKWRKIEYELPDERDDMVPQGPFEMPLIVKNEHKNGKPFPLGRSGATAVVTKDNKMIIYGGFVVEGRLGFNVGETLVLDLDKMKFSYPMTSGSIPVRRNKHSAVLDNENRMWMWGGSVWDHTGGSSTYASTATYYADVSNPKSIVWHRVETKGKPPSQRRFHSAIIVDGGMYIIGGEDYRTRTYLNDVHRLDLKTFTWTQPAVLGGLEGGRIRSSMFPWVTDAFKKLAHPEASLGKSHHEHTHDDKHEEDLKRKVSIKDADEEKPKDEKKDETNAFSIDISTCGKGEQARVRTGENQPEIENLISVLVDGSTLASKNGALGAEDPTDAASLAASLASNGWLANTARGASIMSESSMVWRKAPSVGESEGVPGWITDAGGRDSSILTETLDADPDAASIEERLLAAVKAVSSDTKLKSSGGSAHAVKKSETKEHEKASPKKRVDSEDEDDEKKTKKSSHHESSPHHKSSRDHDDEDEDAEEPKSLKSSHHKSSKEANHEDDDEESEHKTHHGSRHKDEDEDEDEDESRHSSHSHSASHKKEKVHLSGAAKMLQMIQSQGADEARLGRVANIRAGDSARHFYLWSGVALVAIAAAILINQKKTEKKQESDVERIPLVLSSSSISDSPNKSATWQQEALARRGVRYGDDFDEP</sequence>